<dbReference type="KEGG" id="ttr:Tter_0962"/>
<proteinExistence type="predicted"/>
<accession>D1CG23</accession>
<organism evidence="5 6">
    <name type="scientific">Thermobaculum terrenum (strain ATCC BAA-798 / CCMEE 7001 / YNP1)</name>
    <dbReference type="NCBI Taxonomy" id="525904"/>
    <lineage>
        <taxon>Bacteria</taxon>
        <taxon>Bacillati</taxon>
        <taxon>Chloroflexota</taxon>
        <taxon>Chloroflexia</taxon>
        <taxon>Candidatus Thermobaculales</taxon>
        <taxon>Candidatus Thermobaculaceae</taxon>
        <taxon>Thermobaculum</taxon>
    </lineage>
</organism>
<feature type="compositionally biased region" description="Acidic residues" evidence="4">
    <location>
        <begin position="269"/>
        <end position="279"/>
    </location>
</feature>
<gene>
    <name evidence="5" type="ordered locus">Tter_0962</name>
</gene>
<protein>
    <submittedName>
        <fullName evidence="5">TPR repeat-containing protein</fullName>
    </submittedName>
</protein>
<dbReference type="SMART" id="SM00028">
    <property type="entry name" value="TPR"/>
    <property type="match status" value="2"/>
</dbReference>
<dbReference type="InterPro" id="IPR019734">
    <property type="entry name" value="TPR_rpt"/>
</dbReference>
<dbReference type="PROSITE" id="PS50293">
    <property type="entry name" value="TPR_REGION"/>
    <property type="match status" value="1"/>
</dbReference>
<feature type="compositionally biased region" description="Acidic residues" evidence="4">
    <location>
        <begin position="248"/>
        <end position="259"/>
    </location>
</feature>
<dbReference type="RefSeq" id="WP_012874914.1">
    <property type="nucleotide sequence ID" value="NC_013525.1"/>
</dbReference>
<dbReference type="HOGENOM" id="CLU_086998_0_0_0"/>
<dbReference type="PROSITE" id="PS50005">
    <property type="entry name" value="TPR"/>
    <property type="match status" value="1"/>
</dbReference>
<name>D1CG23_THET1</name>
<evidence type="ECO:0000256" key="1">
    <source>
        <dbReference type="ARBA" id="ARBA00022737"/>
    </source>
</evidence>
<dbReference type="PANTHER" id="PTHR44943">
    <property type="entry name" value="CELLULOSE SYNTHASE OPERON PROTEIN C"/>
    <property type="match status" value="1"/>
</dbReference>
<evidence type="ECO:0000313" key="6">
    <source>
        <dbReference type="Proteomes" id="UP000000323"/>
    </source>
</evidence>
<dbReference type="SUPFAM" id="SSF48452">
    <property type="entry name" value="TPR-like"/>
    <property type="match status" value="1"/>
</dbReference>
<dbReference type="InterPro" id="IPR011990">
    <property type="entry name" value="TPR-like_helical_dom_sf"/>
</dbReference>
<evidence type="ECO:0000313" key="5">
    <source>
        <dbReference type="EMBL" id="ACZ41879.1"/>
    </source>
</evidence>
<dbReference type="Proteomes" id="UP000000323">
    <property type="component" value="Chromosome 1"/>
</dbReference>
<reference evidence="6" key="1">
    <citation type="journal article" date="2010" name="Stand. Genomic Sci.">
        <title>Complete genome sequence of 'Thermobaculum terrenum' type strain (YNP1).</title>
        <authorList>
            <person name="Kiss H."/>
            <person name="Cleland D."/>
            <person name="Lapidus A."/>
            <person name="Lucas S."/>
            <person name="Glavina Del Rio T."/>
            <person name="Nolan M."/>
            <person name="Tice H."/>
            <person name="Han C."/>
            <person name="Goodwin L."/>
            <person name="Pitluck S."/>
            <person name="Liolios K."/>
            <person name="Ivanova N."/>
            <person name="Mavromatis K."/>
            <person name="Ovchinnikova G."/>
            <person name="Pati A."/>
            <person name="Chen A."/>
            <person name="Palaniappan K."/>
            <person name="Land M."/>
            <person name="Hauser L."/>
            <person name="Chang Y."/>
            <person name="Jeffries C."/>
            <person name="Lu M."/>
            <person name="Brettin T."/>
            <person name="Detter J."/>
            <person name="Goker M."/>
            <person name="Tindall B."/>
            <person name="Beck B."/>
            <person name="McDermott T."/>
            <person name="Woyke T."/>
            <person name="Bristow J."/>
            <person name="Eisen J."/>
            <person name="Markowitz V."/>
            <person name="Hugenholtz P."/>
            <person name="Kyrpides N."/>
            <person name="Klenk H."/>
            <person name="Cheng J."/>
        </authorList>
    </citation>
    <scope>NUCLEOTIDE SEQUENCE [LARGE SCALE GENOMIC DNA]</scope>
    <source>
        <strain evidence="6">ATCC BAA-798 / YNP1</strain>
    </source>
</reference>
<dbReference type="Pfam" id="PF13432">
    <property type="entry name" value="TPR_16"/>
    <property type="match status" value="1"/>
</dbReference>
<dbReference type="Gene3D" id="1.25.40.10">
    <property type="entry name" value="Tetratricopeptide repeat domain"/>
    <property type="match status" value="1"/>
</dbReference>
<evidence type="ECO:0000256" key="2">
    <source>
        <dbReference type="ARBA" id="ARBA00022803"/>
    </source>
</evidence>
<dbReference type="EMBL" id="CP001825">
    <property type="protein sequence ID" value="ACZ41879.1"/>
    <property type="molecule type" value="Genomic_DNA"/>
</dbReference>
<evidence type="ECO:0000256" key="4">
    <source>
        <dbReference type="SAM" id="MobiDB-lite"/>
    </source>
</evidence>
<dbReference type="AlphaFoldDB" id="D1CG23"/>
<dbReference type="STRING" id="525904.Tter_0962"/>
<dbReference type="eggNOG" id="COG0457">
    <property type="taxonomic scope" value="Bacteria"/>
</dbReference>
<keyword evidence="6" id="KW-1185">Reference proteome</keyword>
<dbReference type="InterPro" id="IPR051685">
    <property type="entry name" value="Ycf3/AcsC/BcsC/TPR_MFPF"/>
</dbReference>
<feature type="repeat" description="TPR" evidence="3">
    <location>
        <begin position="50"/>
        <end position="83"/>
    </location>
</feature>
<evidence type="ECO:0000256" key="3">
    <source>
        <dbReference type="PROSITE-ProRule" id="PRU00339"/>
    </source>
</evidence>
<feature type="region of interest" description="Disordered" evidence="4">
    <location>
        <begin position="248"/>
        <end position="279"/>
    </location>
</feature>
<dbReference type="PANTHER" id="PTHR44943:SF8">
    <property type="entry name" value="TPR REPEAT-CONTAINING PROTEIN MJ0263"/>
    <property type="match status" value="1"/>
</dbReference>
<keyword evidence="2 3" id="KW-0802">TPR repeat</keyword>
<sequence>MTIQSEPLSPQQRREKARLTDRAIDLSEQGKWQEAIEVNQKILEIDPRDVSAHNRIGRAYNEMGRLKEALQAYNETLKIDPANAIAKRNAARIQASIDALGQEEIEPTDNGPVNVRTFVMQPGRSGVVTLEDTPDLTEFATLMPGDPLQMSVDGPYLRVFTISGKYLGVVPADRANRLIQLMAHGNKYSVTVMHISQDSVQVIISETYRSPDTHGKLPFPPVTSRPAIETRAVSRAAIVEEEELVEELELEEELEEEETPITSTSAIAEAEDLDEIEEE</sequence>
<keyword evidence="1" id="KW-0677">Repeat</keyword>